<comment type="caution">
    <text evidence="3">The sequence shown here is derived from an EMBL/GenBank/DDBJ whole genome shotgun (WGS) entry which is preliminary data.</text>
</comment>
<dbReference type="InterPro" id="IPR048743">
    <property type="entry name" value="AME1"/>
</dbReference>
<name>A0ABP0DU33_9PEZI</name>
<evidence type="ECO:0000259" key="2">
    <source>
        <dbReference type="Pfam" id="PF20994"/>
    </source>
</evidence>
<feature type="compositionally biased region" description="Acidic residues" evidence="1">
    <location>
        <begin position="442"/>
        <end position="454"/>
    </location>
</feature>
<dbReference type="Proteomes" id="UP001642501">
    <property type="component" value="Unassembled WGS sequence"/>
</dbReference>
<gene>
    <name evidence="3" type="ORF">SEPCBS57363_004817</name>
</gene>
<dbReference type="Pfam" id="PF20994">
    <property type="entry name" value="CENPU"/>
    <property type="match status" value="1"/>
</dbReference>
<feature type="compositionally biased region" description="Polar residues" evidence="1">
    <location>
        <begin position="307"/>
        <end position="325"/>
    </location>
</feature>
<dbReference type="EMBL" id="CAWUOM010000095">
    <property type="protein sequence ID" value="CAK7271818.1"/>
    <property type="molecule type" value="Genomic_DNA"/>
</dbReference>
<proteinExistence type="predicted"/>
<feature type="compositionally biased region" description="Basic residues" evidence="1">
    <location>
        <begin position="524"/>
        <end position="538"/>
    </location>
</feature>
<keyword evidence="4" id="KW-1185">Reference proteome</keyword>
<feature type="compositionally biased region" description="Low complexity" evidence="1">
    <location>
        <begin position="331"/>
        <end position="341"/>
    </location>
</feature>
<feature type="domain" description="Inner kinetochore subunit AME1" evidence="2">
    <location>
        <begin position="626"/>
        <end position="832"/>
    </location>
</feature>
<feature type="region of interest" description="Disordered" evidence="1">
    <location>
        <begin position="37"/>
        <end position="127"/>
    </location>
</feature>
<feature type="compositionally biased region" description="Low complexity" evidence="1">
    <location>
        <begin position="513"/>
        <end position="523"/>
    </location>
</feature>
<feature type="region of interest" description="Disordered" evidence="1">
    <location>
        <begin position="296"/>
        <end position="372"/>
    </location>
</feature>
<feature type="compositionally biased region" description="Polar residues" evidence="1">
    <location>
        <begin position="405"/>
        <end position="438"/>
    </location>
</feature>
<feature type="region of interest" description="Disordered" evidence="1">
    <location>
        <begin position="405"/>
        <end position="612"/>
    </location>
</feature>
<evidence type="ECO:0000313" key="3">
    <source>
        <dbReference type="EMBL" id="CAK7271818.1"/>
    </source>
</evidence>
<evidence type="ECO:0000313" key="4">
    <source>
        <dbReference type="Proteomes" id="UP001642501"/>
    </source>
</evidence>
<feature type="compositionally biased region" description="Polar residues" evidence="1">
    <location>
        <begin position="149"/>
        <end position="172"/>
    </location>
</feature>
<feature type="region of interest" description="Disordered" evidence="1">
    <location>
        <begin position="1"/>
        <end position="20"/>
    </location>
</feature>
<organism evidence="3 4">
    <name type="scientific">Sporothrix epigloea</name>
    <dbReference type="NCBI Taxonomy" id="1892477"/>
    <lineage>
        <taxon>Eukaryota</taxon>
        <taxon>Fungi</taxon>
        <taxon>Dikarya</taxon>
        <taxon>Ascomycota</taxon>
        <taxon>Pezizomycotina</taxon>
        <taxon>Sordariomycetes</taxon>
        <taxon>Sordariomycetidae</taxon>
        <taxon>Ophiostomatales</taxon>
        <taxon>Ophiostomataceae</taxon>
        <taxon>Sporothrix</taxon>
    </lineage>
</organism>
<accession>A0ABP0DU33</accession>
<sequence length="849" mass="90661">MASSREERMQQRMRGAQRHQLQDASFDLFLSLPESIAVPAESSPSQNTADGPGPAIASPPANDVRTTPSAKRRRLNGGARNVASVGDNDVVRDSPNARLLSGPLDQPVEEEIGESPADAPGSGRRRSVIAVDGAAATSRTAALQQLLSNTDNGWSTGSKTAKNMDIVTSSSPLAARGAKKQPASVRETVSPPRQRSDTSEAAEADELSPELSTIMDVSLTGGRSDLGLASAIDSAVHNARTTEKKSKTKADVGRMLSKLVKPKQGNSADAVDELSSPVLSIILESSPNYLMSSSIAASSSPLARKSTVGTRTALNARSSKTSRLSVESRASDAATPPAATSGRQRSLRTSPSEELDELSPEQSSTMIMPPPVARRAVGRIRRKDSEVPSLSPISRPIRRVLLQPEPSTALTGQPSVPVLPQSNGRSPRLSNISETSANVDVGAEENEEAEEIDALEAAKTIGRKRPQRSSVHSPSPELGSDHRQAESGTQLAAATEAGGKPAAAKRHHRRQLQEQSLSLQNRQRPAKSKKQPAKRNRRRAADDSEAEAEDDGSQDEEGREGSGRAGKTNRRGPPVPIVVQRYSQFGRKTRDARAGSAANSNDEGVSEADEEGDELAAAGADIAFANRSGVNAVDVLAQICEDIVEQKLQALQEKQHEARQQQLQADDGDRNQAAAILKEIAVSRRALESFQQEVRARLLTQAVAVDALHALRKRVSAAHKDKLALRQEILRIRAERDQVALRMDALRAQHQGRVHEAMKTATISATMHDIDLAVEQGSAAPELTATHQKAADLANLELVVRRITAHMSGSSGSLHSGGTLQQITDFNDFLERTATMLEGRRASARAVAV</sequence>
<evidence type="ECO:0000256" key="1">
    <source>
        <dbReference type="SAM" id="MobiDB-lite"/>
    </source>
</evidence>
<feature type="compositionally biased region" description="Acidic residues" evidence="1">
    <location>
        <begin position="543"/>
        <end position="558"/>
    </location>
</feature>
<protein>
    <recommendedName>
        <fullName evidence="2">Inner kinetochore subunit AME1 domain-containing protein</fullName>
    </recommendedName>
</protein>
<feature type="compositionally biased region" description="Basic and acidic residues" evidence="1">
    <location>
        <begin position="1"/>
        <end position="10"/>
    </location>
</feature>
<reference evidence="3 4" key="1">
    <citation type="submission" date="2024-01" db="EMBL/GenBank/DDBJ databases">
        <authorList>
            <person name="Allen C."/>
            <person name="Tagirdzhanova G."/>
        </authorList>
    </citation>
    <scope>NUCLEOTIDE SEQUENCE [LARGE SCALE GENOMIC DNA]</scope>
    <source>
        <strain evidence="3 4">CBS 573.63</strain>
    </source>
</reference>
<feature type="compositionally biased region" description="Low complexity" evidence="1">
    <location>
        <begin position="492"/>
        <end position="502"/>
    </location>
</feature>
<feature type="region of interest" description="Disordered" evidence="1">
    <location>
        <begin position="149"/>
        <end position="209"/>
    </location>
</feature>